<comment type="cofactor">
    <cofactor evidence="3">
        <name>Mg(2+)</name>
        <dbReference type="ChEBI" id="CHEBI:18420"/>
    </cofactor>
</comment>
<dbReference type="InterPro" id="IPR033315">
    <property type="entry name" value="Fan1-like"/>
</dbReference>
<keyword evidence="10" id="KW-0464">Manganese</keyword>
<dbReference type="AlphaFoldDB" id="A0A081N6K7"/>
<feature type="domain" description="VRR-NUC" evidence="11">
    <location>
        <begin position="423"/>
        <end position="537"/>
    </location>
</feature>
<comment type="cofactor">
    <cofactor evidence="2">
        <name>Mn(2+)</name>
        <dbReference type="ChEBI" id="CHEBI:29035"/>
    </cofactor>
</comment>
<dbReference type="InterPro" id="IPR049125">
    <property type="entry name" value="FAN1-like_WH"/>
</dbReference>
<proteinExistence type="inferred from homology"/>
<dbReference type="EC" id="3.1.4.1" evidence="5"/>
<evidence type="ECO:0000256" key="3">
    <source>
        <dbReference type="ARBA" id="ARBA00001946"/>
    </source>
</evidence>
<dbReference type="GO" id="GO:0004528">
    <property type="term" value="F:phosphodiesterase I activity"/>
    <property type="evidence" value="ECO:0007669"/>
    <property type="project" value="UniProtKB-EC"/>
</dbReference>
<gene>
    <name evidence="12" type="ORF">GZ78_25985</name>
</gene>
<evidence type="ECO:0000256" key="7">
    <source>
        <dbReference type="ARBA" id="ARBA00022723"/>
    </source>
</evidence>
<evidence type="ECO:0000256" key="5">
    <source>
        <dbReference type="ARBA" id="ARBA00012029"/>
    </source>
</evidence>
<keyword evidence="9" id="KW-0460">Magnesium</keyword>
<evidence type="ECO:0000256" key="6">
    <source>
        <dbReference type="ARBA" id="ARBA00022722"/>
    </source>
</evidence>
<evidence type="ECO:0000256" key="4">
    <source>
        <dbReference type="ARBA" id="ARBA00005533"/>
    </source>
</evidence>
<dbReference type="Proteomes" id="UP000028073">
    <property type="component" value="Unassembled WGS sequence"/>
</dbReference>
<comment type="similarity">
    <text evidence="4">Belongs to the FAN1 family.</text>
</comment>
<evidence type="ECO:0000256" key="1">
    <source>
        <dbReference type="ARBA" id="ARBA00000983"/>
    </source>
</evidence>
<dbReference type="GO" id="GO:0046872">
    <property type="term" value="F:metal ion binding"/>
    <property type="evidence" value="ECO:0007669"/>
    <property type="project" value="UniProtKB-KW"/>
</dbReference>
<dbReference type="PANTHER" id="PTHR15749:SF4">
    <property type="entry name" value="FANCONI-ASSOCIATED NUCLEASE 1"/>
    <property type="match status" value="1"/>
</dbReference>
<name>A0A081N6K7_9GAMM</name>
<evidence type="ECO:0000256" key="9">
    <source>
        <dbReference type="ARBA" id="ARBA00022842"/>
    </source>
</evidence>
<dbReference type="Pfam" id="PF21315">
    <property type="entry name" value="FAN1_HTH"/>
    <property type="match status" value="1"/>
</dbReference>
<dbReference type="SMART" id="SM00990">
    <property type="entry name" value="VRR_NUC"/>
    <property type="match status" value="1"/>
</dbReference>
<keyword evidence="8" id="KW-0378">Hydrolase</keyword>
<evidence type="ECO:0000256" key="10">
    <source>
        <dbReference type="ARBA" id="ARBA00023211"/>
    </source>
</evidence>
<dbReference type="PANTHER" id="PTHR15749">
    <property type="entry name" value="FANCONI-ASSOCIATED NUCLEASE 1"/>
    <property type="match status" value="1"/>
</dbReference>
<keyword evidence="7" id="KW-0479">Metal-binding</keyword>
<comment type="caution">
    <text evidence="12">The sequence shown here is derived from an EMBL/GenBank/DDBJ whole genome shotgun (WGS) entry which is preliminary data.</text>
</comment>
<keyword evidence="6" id="KW-0540">Nuclease</keyword>
<dbReference type="GO" id="GO:0003676">
    <property type="term" value="F:nucleic acid binding"/>
    <property type="evidence" value="ECO:0007669"/>
    <property type="project" value="InterPro"/>
</dbReference>
<sequence>MTEAVEIPEDYYLTNFQSLLDFVTQQYDDLLNDDERRFLRAFQSASEPAQRLYVRLICRKGPLFRSDKLKYPEILELTSAARELEKLALLSINPVTEVSELVQLGTKPELLKWFSSVKGISSKLKRPELVERVVSGATRSPTLPFDIYEPLFAAEVQNLQFMFFGNLHQDLTEFVLQDLGLNQFERYPLVKDSRLFKTREELNDALQLSQLAILAYEAEFEKDSKALCQLQYELPDQPDSPILKRRFSRLVNRIARELERTEQFDEALDLFAQSNLPPALERMARIHHKRGDVKASEAICMSILEKPASDMELEFAKRFIRKLRGEKALRKQSRFSEKRLSLPDNSERVELQVQKHFQNEGWEAFYVENTLICGLAGLLFWDILFNDIPDAFFHPFQSAPADLSTPDFYRKRQTLFENRFTELGESSVTQEILALYEQKQGLSNRLIYWLGLSKELITVACELIPWPHLKAMLEKLIFDFAHNRTGFPDLILFKPESQEYLWVEVKGPGDKLQENQKRWLSFFSAHDIPAEVIYVDWQ</sequence>
<dbReference type="InterPro" id="IPR014883">
    <property type="entry name" value="VRR_NUC"/>
</dbReference>
<dbReference type="GO" id="GO:0036297">
    <property type="term" value="P:interstrand cross-link repair"/>
    <property type="evidence" value="ECO:0007669"/>
    <property type="project" value="InterPro"/>
</dbReference>
<dbReference type="Pfam" id="PF08774">
    <property type="entry name" value="VRR_NUC"/>
    <property type="match status" value="1"/>
</dbReference>
<evidence type="ECO:0000313" key="13">
    <source>
        <dbReference type="Proteomes" id="UP000028073"/>
    </source>
</evidence>
<evidence type="ECO:0000256" key="8">
    <source>
        <dbReference type="ARBA" id="ARBA00022801"/>
    </source>
</evidence>
<keyword evidence="13" id="KW-1185">Reference proteome</keyword>
<dbReference type="RefSeq" id="WP_034841916.1">
    <property type="nucleotide sequence ID" value="NZ_JOKH01000008.1"/>
</dbReference>
<dbReference type="OrthoDB" id="9803913at2"/>
<organism evidence="12 13">
    <name type="scientific">Endozoicomonas numazuensis</name>
    <dbReference type="NCBI Taxonomy" id="1137799"/>
    <lineage>
        <taxon>Bacteria</taxon>
        <taxon>Pseudomonadati</taxon>
        <taxon>Pseudomonadota</taxon>
        <taxon>Gammaproteobacteria</taxon>
        <taxon>Oceanospirillales</taxon>
        <taxon>Endozoicomonadaceae</taxon>
        <taxon>Endozoicomonas</taxon>
    </lineage>
</organism>
<evidence type="ECO:0000259" key="11">
    <source>
        <dbReference type="SMART" id="SM00990"/>
    </source>
</evidence>
<dbReference type="InterPro" id="IPR011856">
    <property type="entry name" value="tRNA_endonuc-like_dom_sf"/>
</dbReference>
<comment type="catalytic activity">
    <reaction evidence="1">
        <text>Hydrolytically removes 5'-nucleotides successively from the 3'-hydroxy termini of 3'-hydroxy-terminated oligonucleotides.</text>
        <dbReference type="EC" id="3.1.4.1"/>
    </reaction>
</comment>
<reference evidence="12 13" key="1">
    <citation type="submission" date="2014-06" db="EMBL/GenBank/DDBJ databases">
        <title>Whole Genome Sequences of Three Symbiotic Endozoicomonas Bacteria.</title>
        <authorList>
            <person name="Neave M.J."/>
            <person name="Apprill A."/>
            <person name="Voolstra C.R."/>
        </authorList>
    </citation>
    <scope>NUCLEOTIDE SEQUENCE [LARGE SCALE GENOMIC DNA]</scope>
    <source>
        <strain evidence="12 13">DSM 25634</strain>
    </source>
</reference>
<evidence type="ECO:0000313" key="12">
    <source>
        <dbReference type="EMBL" id="KEQ14080.1"/>
    </source>
</evidence>
<evidence type="ECO:0000256" key="2">
    <source>
        <dbReference type="ARBA" id="ARBA00001936"/>
    </source>
</evidence>
<protein>
    <recommendedName>
        <fullName evidence="5">phosphodiesterase I</fullName>
        <ecNumber evidence="5">3.1.4.1</ecNumber>
    </recommendedName>
</protein>
<dbReference type="EMBL" id="JOKH01000008">
    <property type="protein sequence ID" value="KEQ14080.1"/>
    <property type="molecule type" value="Genomic_DNA"/>
</dbReference>
<dbReference type="Gene3D" id="3.40.1350.10">
    <property type="match status" value="1"/>
</dbReference>
<dbReference type="eggNOG" id="COG2176">
    <property type="taxonomic scope" value="Bacteria"/>
</dbReference>
<accession>A0A081N6K7</accession>
<dbReference type="STRING" id="1137799.GZ78_25985"/>